<proteinExistence type="predicted"/>
<reference evidence="2 3" key="1">
    <citation type="submission" date="2013-04" db="EMBL/GenBank/DDBJ databases">
        <title>Oceanicola sp. 22II1-22F33 Genome Sequencing.</title>
        <authorList>
            <person name="Lai Q."/>
            <person name="Li G."/>
            <person name="Shao Z."/>
        </authorList>
    </citation>
    <scope>NUCLEOTIDE SEQUENCE [LARGE SCALE GENOMIC DNA]</scope>
    <source>
        <strain evidence="2 3">22II1-22F33</strain>
    </source>
</reference>
<dbReference type="PANTHER" id="PTHR48090:SF6">
    <property type="entry name" value="SLR5056 PROTEIN"/>
    <property type="match status" value="1"/>
</dbReference>
<keyword evidence="3" id="KW-1185">Reference proteome</keyword>
<evidence type="ECO:0000313" key="2">
    <source>
        <dbReference type="EMBL" id="OWU73017.1"/>
    </source>
</evidence>
<dbReference type="InterPro" id="IPR029044">
    <property type="entry name" value="Nucleotide-diphossugar_trans"/>
</dbReference>
<dbReference type="EMBL" id="AQQR01000005">
    <property type="protein sequence ID" value="OWU73017.1"/>
    <property type="molecule type" value="Genomic_DNA"/>
</dbReference>
<evidence type="ECO:0000313" key="3">
    <source>
        <dbReference type="Proteomes" id="UP000215377"/>
    </source>
</evidence>
<protein>
    <recommendedName>
        <fullName evidence="1">Glycosyltransferase 2-like domain-containing protein</fullName>
    </recommendedName>
</protein>
<dbReference type="Proteomes" id="UP000215377">
    <property type="component" value="Unassembled WGS sequence"/>
</dbReference>
<feature type="domain" description="Glycosyltransferase 2-like" evidence="1">
    <location>
        <begin position="11"/>
        <end position="181"/>
    </location>
</feature>
<dbReference type="Pfam" id="PF00535">
    <property type="entry name" value="Glycos_transf_2"/>
    <property type="match status" value="1"/>
</dbReference>
<accession>A0A225NH56</accession>
<dbReference type="InterPro" id="IPR001173">
    <property type="entry name" value="Glyco_trans_2-like"/>
</dbReference>
<comment type="caution">
    <text evidence="2">The sequence shown here is derived from an EMBL/GenBank/DDBJ whole genome shotgun (WGS) entry which is preliminary data.</text>
</comment>
<name>A0A225NH56_9RHOB</name>
<dbReference type="Gene3D" id="3.90.550.10">
    <property type="entry name" value="Spore Coat Polysaccharide Biosynthesis Protein SpsA, Chain A"/>
    <property type="match status" value="1"/>
</dbReference>
<gene>
    <name evidence="2" type="ORF">ATO3_13980</name>
</gene>
<dbReference type="InterPro" id="IPR050256">
    <property type="entry name" value="Glycosyltransferase_2"/>
</dbReference>
<evidence type="ECO:0000259" key="1">
    <source>
        <dbReference type="Pfam" id="PF00535"/>
    </source>
</evidence>
<organism evidence="2 3">
    <name type="scientific">Marinibacterium profundimaris</name>
    <dbReference type="NCBI Taxonomy" id="1679460"/>
    <lineage>
        <taxon>Bacteria</taxon>
        <taxon>Pseudomonadati</taxon>
        <taxon>Pseudomonadota</taxon>
        <taxon>Alphaproteobacteria</taxon>
        <taxon>Rhodobacterales</taxon>
        <taxon>Paracoccaceae</taxon>
        <taxon>Marinibacterium</taxon>
    </lineage>
</organism>
<dbReference type="SUPFAM" id="SSF53448">
    <property type="entry name" value="Nucleotide-diphospho-sugar transferases"/>
    <property type="match status" value="1"/>
</dbReference>
<dbReference type="AlphaFoldDB" id="A0A225NH56"/>
<dbReference type="PANTHER" id="PTHR48090">
    <property type="entry name" value="UNDECAPRENYL-PHOSPHATE 4-DEOXY-4-FORMAMIDO-L-ARABINOSE TRANSFERASE-RELATED"/>
    <property type="match status" value="1"/>
</dbReference>
<sequence length="340" mass="37048">MVATRPEDVVVLIPTLNEAQHIETVLGALLDDDAFARRTRVIVADGGSTDATRDIVGALQRRYANVSLMHNPGQTQSHAMNLLLGPDFADARVIVRCDAHADYPRGFLSRLVATLDAHPDAASIVISMDAVAKDEFFQTGLALIADSKLGAGGSPHRGGAVSGFVDHGHHAAFRAEVFRTLGGYDTTFRANEDAEYDRRLTNAGHLIWLQSDIRIGYYPRSNVQRLWRQYHHYGMGRARTCFKHGVRPAVRQLIPLCHAVLLIMSLAILPFTSLGLVWPAFYLGVVATAAVSVAWANRCWCGLVAFPALICMHTAWGLGFLSAVPIGLRMRSTEQAATPA</sequence>
<dbReference type="CDD" id="cd02525">
    <property type="entry name" value="Succinoglycan_BP_ExoA"/>
    <property type="match status" value="1"/>
</dbReference>